<feature type="transmembrane region" description="Helical" evidence="9">
    <location>
        <begin position="241"/>
        <end position="259"/>
    </location>
</feature>
<evidence type="ECO:0000256" key="1">
    <source>
        <dbReference type="ARBA" id="ARBA00004141"/>
    </source>
</evidence>
<dbReference type="Proteomes" id="UP001054889">
    <property type="component" value="Unassembled WGS sequence"/>
</dbReference>
<dbReference type="EMBL" id="BQKI01000079">
    <property type="protein sequence ID" value="GJN27426.1"/>
    <property type="molecule type" value="Genomic_DNA"/>
</dbReference>
<dbReference type="PRINTS" id="PR00171">
    <property type="entry name" value="SUGRTRNSPORT"/>
</dbReference>
<keyword evidence="5 9" id="KW-0812">Transmembrane</keyword>
<dbReference type="AlphaFoldDB" id="A0AAV5EXU2"/>
<keyword evidence="8 9" id="KW-0472">Membrane</keyword>
<dbReference type="InterPro" id="IPR003663">
    <property type="entry name" value="Sugar/inositol_transpt"/>
</dbReference>
<dbReference type="InterPro" id="IPR045262">
    <property type="entry name" value="STP/PLT_plant"/>
</dbReference>
<feature type="transmembrane region" description="Helical" evidence="9">
    <location>
        <begin position="134"/>
        <end position="159"/>
    </location>
</feature>
<evidence type="ECO:0000256" key="3">
    <source>
        <dbReference type="ARBA" id="ARBA00022448"/>
    </source>
</evidence>
<dbReference type="GO" id="GO:0015144">
    <property type="term" value="F:carbohydrate transmembrane transporter activity"/>
    <property type="evidence" value="ECO:0007669"/>
    <property type="project" value="InterPro"/>
</dbReference>
<dbReference type="PANTHER" id="PTHR23500">
    <property type="entry name" value="SOLUTE CARRIER FAMILY 2, FACILITATED GLUCOSE TRANSPORTER"/>
    <property type="match status" value="1"/>
</dbReference>
<keyword evidence="12" id="KW-1185">Reference proteome</keyword>
<name>A0AAV5EXU2_ELECO</name>
<evidence type="ECO:0000256" key="9">
    <source>
        <dbReference type="SAM" id="Phobius"/>
    </source>
</evidence>
<comment type="similarity">
    <text evidence="2">Belongs to the major facilitator superfamily. Sugar transporter (TC 2.A.1.1) family.</text>
</comment>
<evidence type="ECO:0000313" key="12">
    <source>
        <dbReference type="Proteomes" id="UP001054889"/>
    </source>
</evidence>
<dbReference type="InterPro" id="IPR005828">
    <property type="entry name" value="MFS_sugar_transport-like"/>
</dbReference>
<sequence>MEPFLQRFFPHVLKRIAEAKKGNEYCIYDSQALAAFTSSLYVVAGGQPRHPGAGPAGHHAHRRGALLRRRRLDRRGHESRHAHRRAHAARTAPLVFRTVGFGGDAALMGAVILGAVNLVAIIAATLVIDRYGRRFLFMVGGIQMIICLVAIAWIMGAQLGKTGGAAMSRPFAVAVLVFTCLHSAGFGVSWGPLAWVVPGEIFPVDIRSLGQAMNVSISMGLAFVQTQSFLAMLCSFKHATFAYYAAWVAVMTVFIAIFLPETKGVPLESMGDVWARHWYRKRFVQGQGKSAVALT</sequence>
<feature type="transmembrane region" description="Helical" evidence="9">
    <location>
        <begin position="171"/>
        <end position="195"/>
    </location>
</feature>
<dbReference type="Pfam" id="PF00083">
    <property type="entry name" value="Sugar_tr"/>
    <property type="match status" value="1"/>
</dbReference>
<keyword evidence="3" id="KW-0813">Transport</keyword>
<dbReference type="InterPro" id="IPR036259">
    <property type="entry name" value="MFS_trans_sf"/>
</dbReference>
<dbReference type="Gene3D" id="1.20.1250.20">
    <property type="entry name" value="MFS general substrate transporter like domains"/>
    <property type="match status" value="1"/>
</dbReference>
<evidence type="ECO:0000256" key="6">
    <source>
        <dbReference type="ARBA" id="ARBA00022847"/>
    </source>
</evidence>
<reference evidence="11" key="2">
    <citation type="submission" date="2021-12" db="EMBL/GenBank/DDBJ databases">
        <title>Resequencing data analysis of finger millet.</title>
        <authorList>
            <person name="Hatakeyama M."/>
            <person name="Aluri S."/>
            <person name="Balachadran M.T."/>
            <person name="Sivarajan S.R."/>
            <person name="Poveda L."/>
            <person name="Shimizu-Inatsugi R."/>
            <person name="Schlapbach R."/>
            <person name="Sreeman S.M."/>
            <person name="Shimizu K.K."/>
        </authorList>
    </citation>
    <scope>NUCLEOTIDE SEQUENCE</scope>
</reference>
<evidence type="ECO:0000259" key="10">
    <source>
        <dbReference type="PROSITE" id="PS50850"/>
    </source>
</evidence>
<evidence type="ECO:0000313" key="11">
    <source>
        <dbReference type="EMBL" id="GJN27426.1"/>
    </source>
</evidence>
<gene>
    <name evidence="11" type="primary">gb15450</name>
    <name evidence="11" type="ORF">PR202_gb15450</name>
</gene>
<dbReference type="GO" id="GO:0015293">
    <property type="term" value="F:symporter activity"/>
    <property type="evidence" value="ECO:0007669"/>
    <property type="project" value="UniProtKB-KW"/>
</dbReference>
<dbReference type="SUPFAM" id="SSF103473">
    <property type="entry name" value="MFS general substrate transporter"/>
    <property type="match status" value="1"/>
</dbReference>
<protein>
    <recommendedName>
        <fullName evidence="10">Major facilitator superfamily (MFS) profile domain-containing protein</fullName>
    </recommendedName>
</protein>
<comment type="caution">
    <text evidence="11">The sequence shown here is derived from an EMBL/GenBank/DDBJ whole genome shotgun (WGS) entry which is preliminary data.</text>
</comment>
<dbReference type="GO" id="GO:0016020">
    <property type="term" value="C:membrane"/>
    <property type="evidence" value="ECO:0007669"/>
    <property type="project" value="UniProtKB-SubCell"/>
</dbReference>
<feature type="domain" description="Major facilitator superfamily (MFS) profile" evidence="10">
    <location>
        <begin position="1"/>
        <end position="263"/>
    </location>
</feature>
<reference evidence="11" key="1">
    <citation type="journal article" date="2018" name="DNA Res.">
        <title>Multiple hybrid de novo genome assembly of finger millet, an orphan allotetraploid crop.</title>
        <authorList>
            <person name="Hatakeyama M."/>
            <person name="Aluri S."/>
            <person name="Balachadran M.T."/>
            <person name="Sivarajan S.R."/>
            <person name="Patrignani A."/>
            <person name="Gruter S."/>
            <person name="Poveda L."/>
            <person name="Shimizu-Inatsugi R."/>
            <person name="Baeten J."/>
            <person name="Francoijs K.J."/>
            <person name="Nataraja K.N."/>
            <person name="Reddy Y.A.N."/>
            <person name="Phadnis S."/>
            <person name="Ravikumar R.L."/>
            <person name="Schlapbach R."/>
            <person name="Sreeman S.M."/>
            <person name="Shimizu K.K."/>
        </authorList>
    </citation>
    <scope>NUCLEOTIDE SEQUENCE</scope>
</reference>
<comment type="subcellular location">
    <subcellularLocation>
        <location evidence="1">Membrane</location>
        <topology evidence="1">Multi-pass membrane protein</topology>
    </subcellularLocation>
</comment>
<accession>A0AAV5EXU2</accession>
<keyword evidence="7 9" id="KW-1133">Transmembrane helix</keyword>
<dbReference type="InterPro" id="IPR020846">
    <property type="entry name" value="MFS_dom"/>
</dbReference>
<dbReference type="PROSITE" id="PS50850">
    <property type="entry name" value="MFS"/>
    <property type="match status" value="1"/>
</dbReference>
<evidence type="ECO:0000256" key="7">
    <source>
        <dbReference type="ARBA" id="ARBA00022989"/>
    </source>
</evidence>
<evidence type="ECO:0000256" key="8">
    <source>
        <dbReference type="ARBA" id="ARBA00023136"/>
    </source>
</evidence>
<organism evidence="11 12">
    <name type="scientific">Eleusine coracana subsp. coracana</name>
    <dbReference type="NCBI Taxonomy" id="191504"/>
    <lineage>
        <taxon>Eukaryota</taxon>
        <taxon>Viridiplantae</taxon>
        <taxon>Streptophyta</taxon>
        <taxon>Embryophyta</taxon>
        <taxon>Tracheophyta</taxon>
        <taxon>Spermatophyta</taxon>
        <taxon>Magnoliopsida</taxon>
        <taxon>Liliopsida</taxon>
        <taxon>Poales</taxon>
        <taxon>Poaceae</taxon>
        <taxon>PACMAD clade</taxon>
        <taxon>Chloridoideae</taxon>
        <taxon>Cynodonteae</taxon>
        <taxon>Eleusininae</taxon>
        <taxon>Eleusine</taxon>
    </lineage>
</organism>
<evidence type="ECO:0000256" key="5">
    <source>
        <dbReference type="ARBA" id="ARBA00022692"/>
    </source>
</evidence>
<evidence type="ECO:0000256" key="4">
    <source>
        <dbReference type="ARBA" id="ARBA00022597"/>
    </source>
</evidence>
<proteinExistence type="inferred from homology"/>
<feature type="transmembrane region" description="Helical" evidence="9">
    <location>
        <begin position="105"/>
        <end position="128"/>
    </location>
</feature>
<keyword evidence="4" id="KW-0762">Sugar transport</keyword>
<evidence type="ECO:0000256" key="2">
    <source>
        <dbReference type="ARBA" id="ARBA00010992"/>
    </source>
</evidence>
<dbReference type="PANTHER" id="PTHR23500:SF73">
    <property type="entry name" value="SUGAR TRANSPORT PROTEIN MST1"/>
    <property type="match status" value="1"/>
</dbReference>
<keyword evidence="6" id="KW-0769">Symport</keyword>